<comment type="caution">
    <text evidence="1">The sequence shown here is derived from an EMBL/GenBank/DDBJ whole genome shotgun (WGS) entry which is preliminary data.</text>
</comment>
<gene>
    <name evidence="1" type="ORF">CC78DRAFT_573526</name>
</gene>
<accession>A0A9P4TS66</accession>
<evidence type="ECO:0000313" key="2">
    <source>
        <dbReference type="Proteomes" id="UP000800093"/>
    </source>
</evidence>
<name>A0A9P4TS66_9PLEO</name>
<proteinExistence type="predicted"/>
<organism evidence="1 2">
    <name type="scientific">Lojkania enalia</name>
    <dbReference type="NCBI Taxonomy" id="147567"/>
    <lineage>
        <taxon>Eukaryota</taxon>
        <taxon>Fungi</taxon>
        <taxon>Dikarya</taxon>
        <taxon>Ascomycota</taxon>
        <taxon>Pezizomycotina</taxon>
        <taxon>Dothideomycetes</taxon>
        <taxon>Pleosporomycetidae</taxon>
        <taxon>Pleosporales</taxon>
        <taxon>Pleosporales incertae sedis</taxon>
        <taxon>Lojkania</taxon>
    </lineage>
</organism>
<sequence>MDSATHRRCTRTGYLECFPPISCLQVFSRTRSPASTTCSHQRPSKHKLATQQLPLSSTPLPIRYHTKTKPAGPEPPKPSSATTLTLSITELLEHILSFLPPLNIYACNPISRAFHACIQQSPLLRHLTWRPPLRPLKRTQLLTSHGPPFPYYIPQSHLPNHLNPIIVLHIERYLSSVPAPGGPAPIFNISSDGEALFTMGEQLLMVVLAWGASRERWKDHWAYMPVCRPGVQKMRILCCCWDEWFVEEVLDLSEKGEGELRREVVMEDFLKVGRSVARMVAECRREIPYWRE</sequence>
<dbReference type="SUPFAM" id="SSF81383">
    <property type="entry name" value="F-box domain"/>
    <property type="match status" value="1"/>
</dbReference>
<keyword evidence="2" id="KW-1185">Reference proteome</keyword>
<reference evidence="2" key="1">
    <citation type="journal article" date="2020" name="Stud. Mycol.">
        <title>101 Dothideomycetes genomes: A test case for predicting lifestyles and emergence of pathogens.</title>
        <authorList>
            <person name="Haridas S."/>
            <person name="Albert R."/>
            <person name="Binder M."/>
            <person name="Bloem J."/>
            <person name="LaButti K."/>
            <person name="Salamov A."/>
            <person name="Andreopoulos B."/>
            <person name="Baker S."/>
            <person name="Barry K."/>
            <person name="Bills G."/>
            <person name="Bluhm B."/>
            <person name="Cannon C."/>
            <person name="Castanera R."/>
            <person name="Culley D."/>
            <person name="Daum C."/>
            <person name="Ezra D."/>
            <person name="Gonzalez J."/>
            <person name="Henrissat B."/>
            <person name="Kuo A."/>
            <person name="Liang C."/>
            <person name="Lipzen A."/>
            <person name="Lutzoni F."/>
            <person name="Magnuson J."/>
            <person name="Mondo S."/>
            <person name="Nolan M."/>
            <person name="Ohm R."/>
            <person name="Pangilinan J."/>
            <person name="Park H.-J."/>
            <person name="Ramirez L."/>
            <person name="Alfaro M."/>
            <person name="Sun H."/>
            <person name="Tritt A."/>
            <person name="Yoshinaga Y."/>
            <person name="Zwiers L.-H."/>
            <person name="Turgeon B."/>
            <person name="Goodwin S."/>
            <person name="Spatafora J."/>
            <person name="Crous P."/>
            <person name="Grigoriev I."/>
        </authorList>
    </citation>
    <scope>NUCLEOTIDE SEQUENCE [LARGE SCALE GENOMIC DNA]</scope>
    <source>
        <strain evidence="2">CBS 304.66</strain>
    </source>
</reference>
<protein>
    <recommendedName>
        <fullName evidence="3">F-box domain-containing protein</fullName>
    </recommendedName>
</protein>
<dbReference type="EMBL" id="ML986578">
    <property type="protein sequence ID" value="KAF2271149.1"/>
    <property type="molecule type" value="Genomic_DNA"/>
</dbReference>
<evidence type="ECO:0000313" key="1">
    <source>
        <dbReference type="EMBL" id="KAF2271149.1"/>
    </source>
</evidence>
<dbReference type="InterPro" id="IPR036047">
    <property type="entry name" value="F-box-like_dom_sf"/>
</dbReference>
<dbReference type="AlphaFoldDB" id="A0A9P4TS66"/>
<evidence type="ECO:0008006" key="3">
    <source>
        <dbReference type="Google" id="ProtNLM"/>
    </source>
</evidence>
<dbReference type="Proteomes" id="UP000800093">
    <property type="component" value="Unassembled WGS sequence"/>
</dbReference>